<evidence type="ECO:0000313" key="4">
    <source>
        <dbReference type="Proteomes" id="UP001225034"/>
    </source>
</evidence>
<dbReference type="InterPro" id="IPR007349">
    <property type="entry name" value="DUF418"/>
</dbReference>
<keyword evidence="4" id="KW-1185">Reference proteome</keyword>
<keyword evidence="1" id="KW-1133">Transmembrane helix</keyword>
<feature type="transmembrane region" description="Helical" evidence="1">
    <location>
        <begin position="261"/>
        <end position="280"/>
    </location>
</feature>
<feature type="transmembrane region" description="Helical" evidence="1">
    <location>
        <begin position="355"/>
        <end position="374"/>
    </location>
</feature>
<dbReference type="Proteomes" id="UP001225034">
    <property type="component" value="Unassembled WGS sequence"/>
</dbReference>
<dbReference type="EMBL" id="JAUSUA010000001">
    <property type="protein sequence ID" value="MDQ0205274.1"/>
    <property type="molecule type" value="Genomic_DNA"/>
</dbReference>
<comment type="caution">
    <text evidence="3">The sequence shown here is derived from an EMBL/GenBank/DDBJ whole genome shotgun (WGS) entry which is preliminary data.</text>
</comment>
<feature type="transmembrane region" description="Helical" evidence="1">
    <location>
        <begin position="62"/>
        <end position="81"/>
    </location>
</feature>
<dbReference type="RefSeq" id="WP_306978841.1">
    <property type="nucleotide sequence ID" value="NZ_JAUSUA010000001.1"/>
</dbReference>
<organism evidence="3 4">
    <name type="scientific">Alkalicoccobacillus murimartini</name>
    <dbReference type="NCBI Taxonomy" id="171685"/>
    <lineage>
        <taxon>Bacteria</taxon>
        <taxon>Bacillati</taxon>
        <taxon>Bacillota</taxon>
        <taxon>Bacilli</taxon>
        <taxon>Bacillales</taxon>
        <taxon>Bacillaceae</taxon>
        <taxon>Alkalicoccobacillus</taxon>
    </lineage>
</organism>
<feature type="transmembrane region" description="Helical" evidence="1">
    <location>
        <begin position="330"/>
        <end position="349"/>
    </location>
</feature>
<protein>
    <recommendedName>
        <fullName evidence="2">DUF418 domain-containing protein</fullName>
    </recommendedName>
</protein>
<feature type="transmembrane region" description="Helical" evidence="1">
    <location>
        <begin position="219"/>
        <end position="241"/>
    </location>
</feature>
<keyword evidence="1" id="KW-0472">Membrane</keyword>
<evidence type="ECO:0000256" key="1">
    <source>
        <dbReference type="SAM" id="Phobius"/>
    </source>
</evidence>
<name>A0ABT9YE15_9BACI</name>
<feature type="transmembrane region" description="Helical" evidence="1">
    <location>
        <begin position="124"/>
        <end position="141"/>
    </location>
</feature>
<keyword evidence="1" id="KW-0812">Transmembrane</keyword>
<reference evidence="3 4" key="1">
    <citation type="submission" date="2023-07" db="EMBL/GenBank/DDBJ databases">
        <title>Genomic Encyclopedia of Type Strains, Phase IV (KMG-IV): sequencing the most valuable type-strain genomes for metagenomic binning, comparative biology and taxonomic classification.</title>
        <authorList>
            <person name="Goeker M."/>
        </authorList>
    </citation>
    <scope>NUCLEOTIDE SEQUENCE [LARGE SCALE GENOMIC DNA]</scope>
    <source>
        <strain evidence="3 4">DSM 19154</strain>
    </source>
</reference>
<feature type="transmembrane region" description="Helical" evidence="1">
    <location>
        <begin position="20"/>
        <end position="42"/>
    </location>
</feature>
<accession>A0ABT9YE15</accession>
<gene>
    <name evidence="3" type="ORF">J2S05_000048</name>
</gene>
<dbReference type="InterPro" id="IPR052529">
    <property type="entry name" value="Bact_Transport_Assoc"/>
</dbReference>
<feature type="transmembrane region" description="Helical" evidence="1">
    <location>
        <begin position="101"/>
        <end position="118"/>
    </location>
</feature>
<sequence>MNNRSVPTLEQDRIISLDMLRGFALLGIILANSIHFQFGLLYDPSNTNPYPNGGIDRFTESLIFIFVQASFYPLFSFLFGYGMALQKHRLLEKGLNFNAVFWRRTVILGLVGYLHAIYLWNGDILLPYALASVLLFFCLMMPARGLVITGLILIGLLGSCSLVPDSLYDLTTKGMTEEEIRAVDPSIGYSEKEIDVLAEGSYADVVEFRQTENPVMPGAIGSFLFVSTQVIGVIGLILLGAYVMRKGWIKDPLTHKKKWKVIMWIGLGIALLTKIPVALFTESMQLVKLQTFVGGPFLTAFFVSAFVLAVTTERGKKLLQPFAYAGRMAFTNYLFQSLIMTTLFYQYGFGLFDSIGIFAGALIAVAVFVIQLILSKVWLSYFRMGPLEWIWRAGTYMQLPKLKK</sequence>
<dbReference type="Pfam" id="PF04235">
    <property type="entry name" value="DUF418"/>
    <property type="match status" value="1"/>
</dbReference>
<evidence type="ECO:0000259" key="2">
    <source>
        <dbReference type="Pfam" id="PF04235"/>
    </source>
</evidence>
<proteinExistence type="predicted"/>
<dbReference type="PANTHER" id="PTHR30590">
    <property type="entry name" value="INNER MEMBRANE PROTEIN"/>
    <property type="match status" value="1"/>
</dbReference>
<evidence type="ECO:0000313" key="3">
    <source>
        <dbReference type="EMBL" id="MDQ0205274.1"/>
    </source>
</evidence>
<dbReference type="PANTHER" id="PTHR30590:SF2">
    <property type="entry name" value="INNER MEMBRANE PROTEIN"/>
    <property type="match status" value="1"/>
</dbReference>
<feature type="transmembrane region" description="Helical" evidence="1">
    <location>
        <begin position="146"/>
        <end position="164"/>
    </location>
</feature>
<feature type="domain" description="DUF418" evidence="2">
    <location>
        <begin position="243"/>
        <end position="397"/>
    </location>
</feature>
<feature type="transmembrane region" description="Helical" evidence="1">
    <location>
        <begin position="292"/>
        <end position="310"/>
    </location>
</feature>